<feature type="transmembrane region" description="Helical" evidence="8">
    <location>
        <begin position="332"/>
        <end position="357"/>
    </location>
</feature>
<feature type="non-terminal residue" evidence="10">
    <location>
        <position position="440"/>
    </location>
</feature>
<keyword evidence="3 7" id="KW-0813">Transport</keyword>
<dbReference type="PROSITE" id="PS00217">
    <property type="entry name" value="SUGAR_TRANSPORT_2"/>
    <property type="match status" value="1"/>
</dbReference>
<evidence type="ECO:0000256" key="7">
    <source>
        <dbReference type="RuleBase" id="RU003346"/>
    </source>
</evidence>
<evidence type="ECO:0000313" key="11">
    <source>
        <dbReference type="Proteomes" id="UP000799772"/>
    </source>
</evidence>
<dbReference type="AlphaFoldDB" id="A0A9P4I4I3"/>
<feature type="transmembrane region" description="Helical" evidence="8">
    <location>
        <begin position="115"/>
        <end position="133"/>
    </location>
</feature>
<dbReference type="PANTHER" id="PTHR48022">
    <property type="entry name" value="PLASTIDIC GLUCOSE TRANSPORTER 4"/>
    <property type="match status" value="1"/>
</dbReference>
<gene>
    <name evidence="10" type="ORF">NA57DRAFT_19767</name>
</gene>
<dbReference type="PRINTS" id="PR00171">
    <property type="entry name" value="SUGRTRNSPORT"/>
</dbReference>
<dbReference type="PROSITE" id="PS50850">
    <property type="entry name" value="MFS"/>
    <property type="match status" value="1"/>
</dbReference>
<dbReference type="SUPFAM" id="SSF103473">
    <property type="entry name" value="MFS general substrate transporter"/>
    <property type="match status" value="1"/>
</dbReference>
<dbReference type="OrthoDB" id="6612291at2759"/>
<dbReference type="InterPro" id="IPR020846">
    <property type="entry name" value="MFS_dom"/>
</dbReference>
<evidence type="ECO:0000256" key="3">
    <source>
        <dbReference type="ARBA" id="ARBA00022448"/>
    </source>
</evidence>
<feature type="domain" description="Major facilitator superfamily (MFS) profile" evidence="9">
    <location>
        <begin position="1"/>
        <end position="422"/>
    </location>
</feature>
<dbReference type="Proteomes" id="UP000799772">
    <property type="component" value="Unassembled WGS sequence"/>
</dbReference>
<dbReference type="InterPro" id="IPR050360">
    <property type="entry name" value="MFS_Sugar_Transporters"/>
</dbReference>
<dbReference type="GO" id="GO:0005351">
    <property type="term" value="F:carbohydrate:proton symporter activity"/>
    <property type="evidence" value="ECO:0007669"/>
    <property type="project" value="TreeGrafter"/>
</dbReference>
<feature type="non-terminal residue" evidence="10">
    <location>
        <position position="1"/>
    </location>
</feature>
<proteinExistence type="inferred from homology"/>
<dbReference type="FunFam" id="1.20.1250.20:FF:000134">
    <property type="entry name" value="MFS sugar transporter protein"/>
    <property type="match status" value="1"/>
</dbReference>
<dbReference type="InterPro" id="IPR005829">
    <property type="entry name" value="Sugar_transporter_CS"/>
</dbReference>
<feature type="transmembrane region" description="Helical" evidence="8">
    <location>
        <begin position="237"/>
        <end position="259"/>
    </location>
</feature>
<name>A0A9P4I4I3_9PEZI</name>
<dbReference type="Pfam" id="PF00083">
    <property type="entry name" value="Sugar_tr"/>
    <property type="match status" value="1"/>
</dbReference>
<comment type="similarity">
    <text evidence="2 7">Belongs to the major facilitator superfamily. Sugar transporter (TC 2.A.1.1) family.</text>
</comment>
<comment type="subcellular location">
    <subcellularLocation>
        <location evidence="1">Membrane</location>
        <topology evidence="1">Multi-pass membrane protein</topology>
    </subcellularLocation>
</comment>
<keyword evidence="4 8" id="KW-0812">Transmembrane</keyword>
<evidence type="ECO:0000256" key="8">
    <source>
        <dbReference type="SAM" id="Phobius"/>
    </source>
</evidence>
<keyword evidence="5 8" id="KW-1133">Transmembrane helix</keyword>
<dbReference type="PANTHER" id="PTHR48022:SF72">
    <property type="entry name" value="MAJOR FACILITATOR SUPERFAMILY (MFS) PROFILE DOMAIN-CONTAINING PROTEIN-RELATED"/>
    <property type="match status" value="1"/>
</dbReference>
<protein>
    <submittedName>
        <fullName evidence="10">General substrate transporter</fullName>
    </submittedName>
</protein>
<organism evidence="10 11">
    <name type="scientific">Rhizodiscina lignyota</name>
    <dbReference type="NCBI Taxonomy" id="1504668"/>
    <lineage>
        <taxon>Eukaryota</taxon>
        <taxon>Fungi</taxon>
        <taxon>Dikarya</taxon>
        <taxon>Ascomycota</taxon>
        <taxon>Pezizomycotina</taxon>
        <taxon>Dothideomycetes</taxon>
        <taxon>Pleosporomycetidae</taxon>
        <taxon>Aulographales</taxon>
        <taxon>Rhizodiscinaceae</taxon>
        <taxon>Rhizodiscina</taxon>
    </lineage>
</organism>
<dbReference type="GO" id="GO:0016020">
    <property type="term" value="C:membrane"/>
    <property type="evidence" value="ECO:0007669"/>
    <property type="project" value="UniProtKB-SubCell"/>
</dbReference>
<feature type="transmembrane region" description="Helical" evidence="8">
    <location>
        <begin position="57"/>
        <end position="76"/>
    </location>
</feature>
<feature type="transmembrane region" description="Helical" evidence="8">
    <location>
        <begin position="145"/>
        <end position="167"/>
    </location>
</feature>
<dbReference type="Gene3D" id="1.20.1250.20">
    <property type="entry name" value="MFS general substrate transporter like domains"/>
    <property type="match status" value="1"/>
</dbReference>
<dbReference type="NCBIfam" id="TIGR00879">
    <property type="entry name" value="SP"/>
    <property type="match status" value="1"/>
</dbReference>
<dbReference type="EMBL" id="ML978140">
    <property type="protein sequence ID" value="KAF2093007.1"/>
    <property type="molecule type" value="Genomic_DNA"/>
</dbReference>
<keyword evidence="11" id="KW-1185">Reference proteome</keyword>
<evidence type="ECO:0000256" key="6">
    <source>
        <dbReference type="ARBA" id="ARBA00023136"/>
    </source>
</evidence>
<sequence>YDQGVFSGLLQNPHWLAQFKHPSDSVTGITVGSYCLGSLVGCGINFAIGDMLGRRRMIWLAMCFILVGATLQTSAFKLAHLIVGRIITGFGTGIDSSTVPMYQSELSRKEWRGRLVSWEIWFIGVGIVLAYWVDYGFSYVNSAAAWRTPIAIQLIFAIIVVFVVWGLPESPRWLAKRGREDEAHDVLCAVFDLPHDDPYVASEIEAIRAAIALETHEGTEKVWSVFKKDVLQTRKRVILAWFGLFMNQMGGINLVVYYMPSVLVENVGLARNTSLLIAGFVELMFIVGNTLPALALDRMGRKMTMLIGAGLLSFCMMMITILLSFGRKDTSSAAIAFFFLFMLIFGATINVVPWVYGPEILPLEARTRGTAISVSAHWLWNFFIVMITPVLINRIGYKTYILFTCTNAAFVPIIWYFYPETGNMSLEDIDSLFLPEDMQN</sequence>
<feature type="transmembrane region" description="Helical" evidence="8">
    <location>
        <begin position="306"/>
        <end position="326"/>
    </location>
</feature>
<accession>A0A9P4I4I3</accession>
<evidence type="ECO:0000256" key="5">
    <source>
        <dbReference type="ARBA" id="ARBA00022989"/>
    </source>
</evidence>
<evidence type="ECO:0000256" key="1">
    <source>
        <dbReference type="ARBA" id="ARBA00004141"/>
    </source>
</evidence>
<feature type="transmembrane region" description="Helical" evidence="8">
    <location>
        <begin position="82"/>
        <end position="103"/>
    </location>
</feature>
<evidence type="ECO:0000256" key="4">
    <source>
        <dbReference type="ARBA" id="ARBA00022692"/>
    </source>
</evidence>
<comment type="caution">
    <text evidence="10">The sequence shown here is derived from an EMBL/GenBank/DDBJ whole genome shotgun (WGS) entry which is preliminary data.</text>
</comment>
<evidence type="ECO:0000256" key="2">
    <source>
        <dbReference type="ARBA" id="ARBA00010992"/>
    </source>
</evidence>
<feature type="transmembrane region" description="Helical" evidence="8">
    <location>
        <begin position="398"/>
        <end position="418"/>
    </location>
</feature>
<feature type="transmembrane region" description="Helical" evidence="8">
    <location>
        <begin position="26"/>
        <end position="48"/>
    </location>
</feature>
<evidence type="ECO:0000259" key="9">
    <source>
        <dbReference type="PROSITE" id="PS50850"/>
    </source>
</evidence>
<evidence type="ECO:0000313" key="10">
    <source>
        <dbReference type="EMBL" id="KAF2093007.1"/>
    </source>
</evidence>
<dbReference type="InterPro" id="IPR005828">
    <property type="entry name" value="MFS_sugar_transport-like"/>
</dbReference>
<feature type="transmembrane region" description="Helical" evidence="8">
    <location>
        <begin position="369"/>
        <end position="392"/>
    </location>
</feature>
<dbReference type="InterPro" id="IPR003663">
    <property type="entry name" value="Sugar/inositol_transpt"/>
</dbReference>
<feature type="transmembrane region" description="Helical" evidence="8">
    <location>
        <begin position="274"/>
        <end position="294"/>
    </location>
</feature>
<keyword evidence="6 8" id="KW-0472">Membrane</keyword>
<reference evidence="10" key="1">
    <citation type="journal article" date="2020" name="Stud. Mycol.">
        <title>101 Dothideomycetes genomes: a test case for predicting lifestyles and emergence of pathogens.</title>
        <authorList>
            <person name="Haridas S."/>
            <person name="Albert R."/>
            <person name="Binder M."/>
            <person name="Bloem J."/>
            <person name="Labutti K."/>
            <person name="Salamov A."/>
            <person name="Andreopoulos B."/>
            <person name="Baker S."/>
            <person name="Barry K."/>
            <person name="Bills G."/>
            <person name="Bluhm B."/>
            <person name="Cannon C."/>
            <person name="Castanera R."/>
            <person name="Culley D."/>
            <person name="Daum C."/>
            <person name="Ezra D."/>
            <person name="Gonzalez J."/>
            <person name="Henrissat B."/>
            <person name="Kuo A."/>
            <person name="Liang C."/>
            <person name="Lipzen A."/>
            <person name="Lutzoni F."/>
            <person name="Magnuson J."/>
            <person name="Mondo S."/>
            <person name="Nolan M."/>
            <person name="Ohm R."/>
            <person name="Pangilinan J."/>
            <person name="Park H.-J."/>
            <person name="Ramirez L."/>
            <person name="Alfaro M."/>
            <person name="Sun H."/>
            <person name="Tritt A."/>
            <person name="Yoshinaga Y."/>
            <person name="Zwiers L.-H."/>
            <person name="Turgeon B."/>
            <person name="Goodwin S."/>
            <person name="Spatafora J."/>
            <person name="Crous P."/>
            <person name="Grigoriev I."/>
        </authorList>
    </citation>
    <scope>NUCLEOTIDE SEQUENCE</scope>
    <source>
        <strain evidence="10">CBS 133067</strain>
    </source>
</reference>
<dbReference type="InterPro" id="IPR036259">
    <property type="entry name" value="MFS_trans_sf"/>
</dbReference>